<feature type="transmembrane region" description="Helical" evidence="1">
    <location>
        <begin position="310"/>
        <end position="329"/>
    </location>
</feature>
<accession>A0ABR7MEQ6</accession>
<protein>
    <recommendedName>
        <fullName evidence="4">Glycosyltransferase RgtA/B/C/D-like domain-containing protein</fullName>
    </recommendedName>
</protein>
<feature type="transmembrane region" description="Helical" evidence="1">
    <location>
        <begin position="349"/>
        <end position="368"/>
    </location>
</feature>
<feature type="transmembrane region" description="Helical" evidence="1">
    <location>
        <begin position="277"/>
        <end position="298"/>
    </location>
</feature>
<dbReference type="EMBL" id="JACSCY010000001">
    <property type="protein sequence ID" value="MBC6609551.1"/>
    <property type="molecule type" value="Genomic_DNA"/>
</dbReference>
<keyword evidence="1" id="KW-0812">Transmembrane</keyword>
<name>A0ABR7MEQ6_9BACT</name>
<feature type="transmembrane region" description="Helical" evidence="1">
    <location>
        <begin position="128"/>
        <end position="149"/>
    </location>
</feature>
<proteinExistence type="predicted"/>
<reference evidence="2 3" key="1">
    <citation type="submission" date="2020-08" db="EMBL/GenBank/DDBJ databases">
        <title>Hymenobacter sp.</title>
        <authorList>
            <person name="Kim M.K."/>
        </authorList>
    </citation>
    <scope>NUCLEOTIDE SEQUENCE [LARGE SCALE GENOMIC DNA]</scope>
    <source>
        <strain evidence="2 3">BT507</strain>
    </source>
</reference>
<evidence type="ECO:0000313" key="2">
    <source>
        <dbReference type="EMBL" id="MBC6609551.1"/>
    </source>
</evidence>
<dbReference type="Pfam" id="PF19510">
    <property type="entry name" value="DUF6044"/>
    <property type="match status" value="1"/>
</dbReference>
<keyword evidence="1" id="KW-0472">Membrane</keyword>
<gene>
    <name evidence="2" type="ORF">H8B15_01375</name>
</gene>
<comment type="caution">
    <text evidence="2">The sequence shown here is derived from an EMBL/GenBank/DDBJ whole genome shotgun (WGS) entry which is preliminary data.</text>
</comment>
<keyword evidence="1" id="KW-1133">Transmembrane helix</keyword>
<organism evidence="2 3">
    <name type="scientific">Hymenobacter citatus</name>
    <dbReference type="NCBI Taxonomy" id="2763506"/>
    <lineage>
        <taxon>Bacteria</taxon>
        <taxon>Pseudomonadati</taxon>
        <taxon>Bacteroidota</taxon>
        <taxon>Cytophagia</taxon>
        <taxon>Cytophagales</taxon>
        <taxon>Hymenobacteraceae</taxon>
        <taxon>Hymenobacter</taxon>
    </lineage>
</organism>
<keyword evidence="3" id="KW-1185">Reference proteome</keyword>
<dbReference type="InterPro" id="IPR046107">
    <property type="entry name" value="DUF6044"/>
</dbReference>
<sequence>MPALFRFPATPLRQVLLVLLVLLLPVWLLGEHAYLAIDDNLDSELVAPYLLPRLSVLLDYHPTTVVPPLMDGLPRNALRSGLSVTMQLFALLPPLLAYLLHALLVRLVALLGFYTLARTHWLRTPADAGLAALLALAWATLPMHTIYGLTVGGQPWVLWAVLNLREGRRRGLSWLTLSAFPLWSMFVYVGPFLLAGIGGLLAWDWWYGRRAHLGAVLLGAGLLLASYLVVEYPLFYSLLLAKQFVSHRVEFAISRLKPMSFSSGLKSTLHYLLLGKYLAGLFFRGVILAAVVAALSLSQPAARRGLRRQLLPLGIVLVLIAAFCGFYPQLLTALQAYVPLLRTFNIGRFHFLTPLLWFVLLLLSLRALPPGRLRVGLAVAQLLLGLAMNTEWTTNLRHLAGVAPTTEPSYAAYVAPRLFARVRALLHERTGQEPPAYRVACLGLPPSVAQLNGFYTLDSYQNNYPLRYKHQFRPLIAGELAKDPALRAYFDAWGNRCYLFSAELGKNFRVGATQRRVVQHWDFDAAAFRRLGGRFVLSATRLARPQESGLRLLAVQADAAAYWQLFVYEVAAPGE</sequence>
<evidence type="ECO:0008006" key="4">
    <source>
        <dbReference type="Google" id="ProtNLM"/>
    </source>
</evidence>
<evidence type="ECO:0000256" key="1">
    <source>
        <dbReference type="SAM" id="Phobius"/>
    </source>
</evidence>
<feature type="transmembrane region" description="Helical" evidence="1">
    <location>
        <begin position="182"/>
        <end position="203"/>
    </location>
</feature>
<feature type="transmembrane region" description="Helical" evidence="1">
    <location>
        <begin position="215"/>
        <end position="235"/>
    </location>
</feature>
<evidence type="ECO:0000313" key="3">
    <source>
        <dbReference type="Proteomes" id="UP000622017"/>
    </source>
</evidence>
<feature type="transmembrane region" description="Helical" evidence="1">
    <location>
        <begin position="95"/>
        <end position="116"/>
    </location>
</feature>
<dbReference type="Proteomes" id="UP000622017">
    <property type="component" value="Unassembled WGS sequence"/>
</dbReference>
<dbReference type="RefSeq" id="WP_187317857.1">
    <property type="nucleotide sequence ID" value="NZ_JACSCY010000001.1"/>
</dbReference>